<protein>
    <submittedName>
        <fullName evidence="2">Uncharacterized protein</fullName>
    </submittedName>
</protein>
<organism evidence="2 3">
    <name type="scientific">Ajellomyces capsulatus (strain G186AR / H82 / ATCC MYA-2454 / RMSCC 2432)</name>
    <name type="common">Darling's disease fungus</name>
    <name type="synonym">Histoplasma capsulatum</name>
    <dbReference type="NCBI Taxonomy" id="447093"/>
    <lineage>
        <taxon>Eukaryota</taxon>
        <taxon>Fungi</taxon>
        <taxon>Dikarya</taxon>
        <taxon>Ascomycota</taxon>
        <taxon>Pezizomycotina</taxon>
        <taxon>Eurotiomycetes</taxon>
        <taxon>Eurotiomycetidae</taxon>
        <taxon>Onygenales</taxon>
        <taxon>Ajellomycetaceae</taxon>
        <taxon>Histoplasma</taxon>
    </lineage>
</organism>
<gene>
    <name evidence="2" type="ORF">HCBG_03872</name>
</gene>
<name>C0NL42_AJECG</name>
<dbReference type="AlphaFoldDB" id="C0NL42"/>
<evidence type="ECO:0000313" key="2">
    <source>
        <dbReference type="EMBL" id="EEH08583.1"/>
    </source>
</evidence>
<accession>C0NL42</accession>
<keyword evidence="3" id="KW-1185">Reference proteome</keyword>
<dbReference type="RefSeq" id="XP_045289064.1">
    <property type="nucleotide sequence ID" value="XM_045430921.1"/>
</dbReference>
<dbReference type="EMBL" id="GG663366">
    <property type="protein sequence ID" value="EEH08583.1"/>
    <property type="molecule type" value="Genomic_DNA"/>
</dbReference>
<dbReference type="InParanoid" id="C0NL42"/>
<dbReference type="HOGENOM" id="CLU_156661_0_0_1"/>
<evidence type="ECO:0000256" key="1">
    <source>
        <dbReference type="SAM" id="MobiDB-lite"/>
    </source>
</evidence>
<dbReference type="Proteomes" id="UP000001631">
    <property type="component" value="Unassembled WGS sequence"/>
</dbReference>
<sequence length="111" mass="12052">MHAIRPKTKILGQIAAGPMDHPYGTASVPERPKPMEPYYDQAKPGPVVRDADGTDCAMPWTVASTDGCGEQLFSRIMDAGSVKVRDKTCKNSTTTTEIHTKCQCLALVVEM</sequence>
<proteinExistence type="predicted"/>
<feature type="region of interest" description="Disordered" evidence="1">
    <location>
        <begin position="15"/>
        <end position="46"/>
    </location>
</feature>
<reference evidence="2" key="1">
    <citation type="submission" date="2009-02" db="EMBL/GenBank/DDBJ databases">
        <title>The Genome Sequence of Ajellomyces capsulatus strain G186AR.</title>
        <authorList>
            <consortium name="The Broad Institute Genome Sequencing Platform"/>
            <person name="Champion M."/>
            <person name="Cuomo C."/>
            <person name="Ma L.-J."/>
            <person name="Henn M.R."/>
            <person name="Sil A."/>
            <person name="Goldman B."/>
            <person name="Young S.K."/>
            <person name="Kodira C.D."/>
            <person name="Zeng Q."/>
            <person name="Koehrsen M."/>
            <person name="Alvarado L."/>
            <person name="Berlin A."/>
            <person name="Borenstein D."/>
            <person name="Chen Z."/>
            <person name="Engels R."/>
            <person name="Freedman E."/>
            <person name="Gellesch M."/>
            <person name="Goldberg J."/>
            <person name="Griggs A."/>
            <person name="Gujja S."/>
            <person name="Heiman D."/>
            <person name="Hepburn T."/>
            <person name="Howarth C."/>
            <person name="Jen D."/>
            <person name="Larson L."/>
            <person name="Lewis B."/>
            <person name="Mehta T."/>
            <person name="Park D."/>
            <person name="Pearson M."/>
            <person name="Roberts A."/>
            <person name="Saif S."/>
            <person name="Shea T."/>
            <person name="Shenoy N."/>
            <person name="Sisk P."/>
            <person name="Stolte C."/>
            <person name="Sykes S."/>
            <person name="Walk T."/>
            <person name="White J."/>
            <person name="Yandava C."/>
            <person name="Klein B."/>
            <person name="McEwen J.G."/>
            <person name="Puccia R."/>
            <person name="Goldman G.H."/>
            <person name="Felipe M.S."/>
            <person name="Nino-Vega G."/>
            <person name="San-Blas G."/>
            <person name="Taylor J."/>
            <person name="Mendoza L."/>
            <person name="Galagan J."/>
            <person name="Nusbaum C."/>
            <person name="Birren B."/>
        </authorList>
    </citation>
    <scope>NUCLEOTIDE SEQUENCE</scope>
    <source>
        <strain evidence="2">G186AR</strain>
    </source>
</reference>
<dbReference type="GeneID" id="69036888"/>
<evidence type="ECO:0000313" key="3">
    <source>
        <dbReference type="Proteomes" id="UP000001631"/>
    </source>
</evidence>